<proteinExistence type="predicted"/>
<organism evidence="1 2">
    <name type="scientific">Tanacetum coccineum</name>
    <dbReference type="NCBI Taxonomy" id="301880"/>
    <lineage>
        <taxon>Eukaryota</taxon>
        <taxon>Viridiplantae</taxon>
        <taxon>Streptophyta</taxon>
        <taxon>Embryophyta</taxon>
        <taxon>Tracheophyta</taxon>
        <taxon>Spermatophyta</taxon>
        <taxon>Magnoliopsida</taxon>
        <taxon>eudicotyledons</taxon>
        <taxon>Gunneridae</taxon>
        <taxon>Pentapetalae</taxon>
        <taxon>asterids</taxon>
        <taxon>campanulids</taxon>
        <taxon>Asterales</taxon>
        <taxon>Asteraceae</taxon>
        <taxon>Asteroideae</taxon>
        <taxon>Anthemideae</taxon>
        <taxon>Anthemidinae</taxon>
        <taxon>Tanacetum</taxon>
    </lineage>
</organism>
<protein>
    <submittedName>
        <fullName evidence="1">Uncharacterized protein</fullName>
    </submittedName>
</protein>
<accession>A0ABQ4XXJ4</accession>
<dbReference type="Proteomes" id="UP001151760">
    <property type="component" value="Unassembled WGS sequence"/>
</dbReference>
<gene>
    <name evidence="1" type="ORF">Tco_0702348</name>
</gene>
<evidence type="ECO:0000313" key="1">
    <source>
        <dbReference type="EMBL" id="GJS69507.1"/>
    </source>
</evidence>
<name>A0ABQ4XXJ4_9ASTR</name>
<sequence length="156" mass="18071">MHTPQPKKVSVGTTSSKEDDEVFGSFNTMVMQTEQEKKKLCKLIRRTQLSTHPSEKMVFHMKMGKPLEPTQQSLGVKASETPDVSISFLHNAQDEIHHKMMLEIMFGASDLKKAPRSHQDKRKYESKYYIPKCTIYQMSTELKIEVLKLYFQGYLP</sequence>
<dbReference type="EMBL" id="BQNB010009866">
    <property type="protein sequence ID" value="GJS69507.1"/>
    <property type="molecule type" value="Genomic_DNA"/>
</dbReference>
<keyword evidence="2" id="KW-1185">Reference proteome</keyword>
<comment type="caution">
    <text evidence="1">The sequence shown here is derived from an EMBL/GenBank/DDBJ whole genome shotgun (WGS) entry which is preliminary data.</text>
</comment>
<reference evidence="1" key="2">
    <citation type="submission" date="2022-01" db="EMBL/GenBank/DDBJ databases">
        <authorList>
            <person name="Yamashiro T."/>
            <person name="Shiraishi A."/>
            <person name="Satake H."/>
            <person name="Nakayama K."/>
        </authorList>
    </citation>
    <scope>NUCLEOTIDE SEQUENCE</scope>
</reference>
<reference evidence="1" key="1">
    <citation type="journal article" date="2022" name="Int. J. Mol. Sci.">
        <title>Draft Genome of Tanacetum Coccineum: Genomic Comparison of Closely Related Tanacetum-Family Plants.</title>
        <authorList>
            <person name="Yamashiro T."/>
            <person name="Shiraishi A."/>
            <person name="Nakayama K."/>
            <person name="Satake H."/>
        </authorList>
    </citation>
    <scope>NUCLEOTIDE SEQUENCE</scope>
</reference>
<evidence type="ECO:0000313" key="2">
    <source>
        <dbReference type="Proteomes" id="UP001151760"/>
    </source>
</evidence>